<protein>
    <submittedName>
        <fullName evidence="1">DUF934 domain-containing protein</fullName>
    </submittedName>
</protein>
<dbReference type="Pfam" id="PF06073">
    <property type="entry name" value="DUF934"/>
    <property type="match status" value="1"/>
</dbReference>
<evidence type="ECO:0000313" key="1">
    <source>
        <dbReference type="EMBL" id="MDA5193145.1"/>
    </source>
</evidence>
<sequence length="159" mass="18018">MQIIKDKAIVDDHWQHVAADAETIPDGDVILPLALWQARRAELVGRNGGIGVQLEPGDHPEQIAEDLHRFSVVACNFPSFRDGRGYSYARLLRERYGFTGEVRAVGDVLRDQLFYMARCGFNAFEMRPDRSIEDALKAFGDFSVTYQNAADTELPNFRR</sequence>
<dbReference type="AlphaFoldDB" id="A0A9X3TW98"/>
<dbReference type="Proteomes" id="UP001141619">
    <property type="component" value="Unassembled WGS sequence"/>
</dbReference>
<name>A0A9X3TW98_9PROT</name>
<accession>A0A9X3TW98</accession>
<organism evidence="1 2">
    <name type="scientific">Govanella unica</name>
    <dbReference type="NCBI Taxonomy" id="2975056"/>
    <lineage>
        <taxon>Bacteria</taxon>
        <taxon>Pseudomonadati</taxon>
        <taxon>Pseudomonadota</taxon>
        <taxon>Alphaproteobacteria</taxon>
        <taxon>Emcibacterales</taxon>
        <taxon>Govanellaceae</taxon>
        <taxon>Govanella</taxon>
    </lineage>
</organism>
<reference evidence="1" key="2">
    <citation type="journal article" date="2023" name="Syst. Appl. Microbiol.">
        <title>Govania unica gen. nov., sp. nov., a rare biosphere bacterium that represents a novel family in the class Alphaproteobacteria.</title>
        <authorList>
            <person name="Vandamme P."/>
            <person name="Peeters C."/>
            <person name="Hettiarachchi A."/>
            <person name="Cnockaert M."/>
            <person name="Carlier A."/>
        </authorList>
    </citation>
    <scope>NUCLEOTIDE SEQUENCE</scope>
    <source>
        <strain evidence="1">LMG 31809</strain>
    </source>
</reference>
<keyword evidence="2" id="KW-1185">Reference proteome</keyword>
<dbReference type="RefSeq" id="WP_274942839.1">
    <property type="nucleotide sequence ID" value="NZ_JANWOI010000001.1"/>
</dbReference>
<dbReference type="InterPro" id="IPR008318">
    <property type="entry name" value="UCP030820"/>
</dbReference>
<dbReference type="EMBL" id="JANWOI010000001">
    <property type="protein sequence ID" value="MDA5193145.1"/>
    <property type="molecule type" value="Genomic_DNA"/>
</dbReference>
<evidence type="ECO:0000313" key="2">
    <source>
        <dbReference type="Proteomes" id="UP001141619"/>
    </source>
</evidence>
<dbReference type="PIRSF" id="PIRSF030820">
    <property type="entry name" value="UCP030820"/>
    <property type="match status" value="1"/>
</dbReference>
<gene>
    <name evidence="1" type="ORF">NYP16_04140</name>
</gene>
<proteinExistence type="predicted"/>
<reference evidence="1" key="1">
    <citation type="submission" date="2022-08" db="EMBL/GenBank/DDBJ databases">
        <authorList>
            <person name="Vandamme P."/>
            <person name="Hettiarachchi A."/>
            <person name="Peeters C."/>
            <person name="Cnockaert M."/>
            <person name="Carlier A."/>
        </authorList>
    </citation>
    <scope>NUCLEOTIDE SEQUENCE</scope>
    <source>
        <strain evidence="1">LMG 31809</strain>
    </source>
</reference>
<comment type="caution">
    <text evidence="1">The sequence shown here is derived from an EMBL/GenBank/DDBJ whole genome shotgun (WGS) entry which is preliminary data.</text>
</comment>